<evidence type="ECO:0000259" key="1">
    <source>
        <dbReference type="PROSITE" id="PS51934"/>
    </source>
</evidence>
<reference evidence="2 3" key="1">
    <citation type="journal article" date="2019" name="Genome Biol. Evol.">
        <title>Day and night: Metabolic profiles and evolutionary relationships of six axenic non-marine cyanobacteria.</title>
        <authorList>
            <person name="Will S.E."/>
            <person name="Henke P."/>
            <person name="Boedeker C."/>
            <person name="Huang S."/>
            <person name="Brinkmann H."/>
            <person name="Rohde M."/>
            <person name="Jarek M."/>
            <person name="Friedl T."/>
            <person name="Seufert S."/>
            <person name="Schumacher M."/>
            <person name="Overmann J."/>
            <person name="Neumann-Schaal M."/>
            <person name="Petersen J."/>
        </authorList>
    </citation>
    <scope>NUCLEOTIDE SEQUENCE [LARGE SCALE GENOMIC DNA]</scope>
    <source>
        <strain evidence="2 3">PCC 6912</strain>
    </source>
</reference>
<dbReference type="SUPFAM" id="SSF140869">
    <property type="entry name" value="GUN4-like"/>
    <property type="match status" value="1"/>
</dbReference>
<dbReference type="Proteomes" id="UP000268857">
    <property type="component" value="Unassembled WGS sequence"/>
</dbReference>
<dbReference type="InterPro" id="IPR007053">
    <property type="entry name" value="LRAT_dom"/>
</dbReference>
<name>A0A3S1A1V2_CHLFR</name>
<accession>A0A3S1A1V2</accession>
<dbReference type="EMBL" id="RSCJ01000016">
    <property type="protein sequence ID" value="RUR77808.1"/>
    <property type="molecule type" value="Genomic_DNA"/>
</dbReference>
<keyword evidence="3" id="KW-1185">Reference proteome</keyword>
<dbReference type="PANTHER" id="PTHR34800">
    <property type="entry name" value="TETRAPYRROLE-BINDING PROTEIN, CHLOROPLASTIC"/>
    <property type="match status" value="1"/>
</dbReference>
<dbReference type="PROSITE" id="PS51934">
    <property type="entry name" value="LRAT"/>
    <property type="match status" value="1"/>
</dbReference>
<evidence type="ECO:0000313" key="3">
    <source>
        <dbReference type="Proteomes" id="UP000268857"/>
    </source>
</evidence>
<dbReference type="GO" id="GO:0046906">
    <property type="term" value="F:tetrapyrrole binding"/>
    <property type="evidence" value="ECO:0007669"/>
    <property type="project" value="TreeGrafter"/>
</dbReference>
<feature type="domain" description="LRAT" evidence="1">
    <location>
        <begin position="1"/>
        <end position="36"/>
    </location>
</feature>
<dbReference type="InterPro" id="IPR008629">
    <property type="entry name" value="GUN4-like"/>
</dbReference>
<evidence type="ECO:0000313" key="2">
    <source>
        <dbReference type="EMBL" id="RUR77808.1"/>
    </source>
</evidence>
<comment type="caution">
    <text evidence="2">The sequence shown here is derived from an EMBL/GenBank/DDBJ whole genome shotgun (WGS) entry which is preliminary data.</text>
</comment>
<proteinExistence type="predicted"/>
<dbReference type="Gene3D" id="1.25.40.620">
    <property type="match status" value="1"/>
</dbReference>
<dbReference type="CDD" id="cd16383">
    <property type="entry name" value="GUN4"/>
    <property type="match status" value="1"/>
</dbReference>
<dbReference type="PANTHER" id="PTHR34800:SF1">
    <property type="entry name" value="TETRAPYRROLE-BINDING PROTEIN, CHLOROPLASTIC"/>
    <property type="match status" value="1"/>
</dbReference>
<dbReference type="InterPro" id="IPR037215">
    <property type="entry name" value="GUN4-like_sf"/>
</dbReference>
<organism evidence="2 3">
    <name type="scientific">Chlorogloeopsis fritschii PCC 6912</name>
    <dbReference type="NCBI Taxonomy" id="211165"/>
    <lineage>
        <taxon>Bacteria</taxon>
        <taxon>Bacillati</taxon>
        <taxon>Cyanobacteriota</taxon>
        <taxon>Cyanophyceae</taxon>
        <taxon>Nostocales</taxon>
        <taxon>Chlorogloeopsidaceae</taxon>
        <taxon>Chlorogloeopsis</taxon>
    </lineage>
</organism>
<dbReference type="STRING" id="211165.GCA_000317285_06234"/>
<gene>
    <name evidence="2" type="ORF">PCC6912_36890</name>
</gene>
<dbReference type="Pfam" id="PF05419">
    <property type="entry name" value="GUN4"/>
    <property type="match status" value="1"/>
</dbReference>
<dbReference type="Gene3D" id="1.10.10.1770">
    <property type="entry name" value="Gun4-like"/>
    <property type="match status" value="1"/>
</dbReference>
<dbReference type="AlphaFoldDB" id="A0A3S1A1V2"/>
<protein>
    <recommendedName>
        <fullName evidence="1">LRAT domain-containing protein</fullName>
    </recommendedName>
</protein>
<dbReference type="Pfam" id="PF04970">
    <property type="entry name" value="LRAT"/>
    <property type="match status" value="1"/>
</dbReference>
<dbReference type="Gene3D" id="3.90.1720.10">
    <property type="entry name" value="endopeptidase domain like (from Nostoc punctiforme)"/>
    <property type="match status" value="1"/>
</dbReference>
<sequence>MIRAESRLGECNYDLIFNNCEHFATWCKTGHEESKQVKPLLDVLDFFKWRMEFKERQSYQNLIDRQNDILRKINHEFKQNNLRQTKEMVPQMLQENTLVTNNFDYRILEILLKEGCWQEADELTAYAMLKVLNRDYERYFRLIDIANFPREDLLIIDKLWLEYSRNLFGFSVQKKIYQSLGGIQDYQYEIWENFSNKVGWRMNDIPLLYEQLCFGINAPKGHFPHGKKIGFEVIGFLAII</sequence>